<dbReference type="SUPFAM" id="SSF55729">
    <property type="entry name" value="Acyl-CoA N-acyltransferases (Nat)"/>
    <property type="match status" value="1"/>
</dbReference>
<dbReference type="Proteomes" id="UP000703661">
    <property type="component" value="Unassembled WGS sequence"/>
</dbReference>
<evidence type="ECO:0000259" key="12">
    <source>
        <dbReference type="PROSITE" id="PS51186"/>
    </source>
</evidence>
<reference evidence="13" key="1">
    <citation type="journal article" date="2020" name="Fungal Divers.">
        <title>Resolving the Mortierellaceae phylogeny through synthesis of multi-gene phylogenetics and phylogenomics.</title>
        <authorList>
            <person name="Vandepol N."/>
            <person name="Liber J."/>
            <person name="Desiro A."/>
            <person name="Na H."/>
            <person name="Kennedy M."/>
            <person name="Barry K."/>
            <person name="Grigoriev I.V."/>
            <person name="Miller A.N."/>
            <person name="O'Donnell K."/>
            <person name="Stajich J.E."/>
            <person name="Bonito G."/>
        </authorList>
    </citation>
    <scope>NUCLEOTIDE SEQUENCE</scope>
    <source>
        <strain evidence="13">NRRL 2769</strain>
    </source>
</reference>
<comment type="catalytic activity">
    <reaction evidence="11">
        <text>N-terminal L-seryl-[histone H4] + acetyl-CoA = N-terminal N(alpha)-acetyl-L-seryl-[histone H4] + CoA + H(+)</text>
        <dbReference type="Rhea" id="RHEA:50596"/>
        <dbReference type="Rhea" id="RHEA-COMP:12740"/>
        <dbReference type="Rhea" id="RHEA-COMP:12743"/>
        <dbReference type="ChEBI" id="CHEBI:15378"/>
        <dbReference type="ChEBI" id="CHEBI:57287"/>
        <dbReference type="ChEBI" id="CHEBI:57288"/>
        <dbReference type="ChEBI" id="CHEBI:64738"/>
        <dbReference type="ChEBI" id="CHEBI:83690"/>
        <dbReference type="EC" id="2.3.1.257"/>
    </reaction>
</comment>
<dbReference type="PANTHER" id="PTHR20531:SF1">
    <property type="entry name" value="N-ALPHA-ACETYLTRANSFERASE 40"/>
    <property type="match status" value="1"/>
</dbReference>
<gene>
    <name evidence="13" type="primary">NAA40</name>
    <name evidence="13" type="ORF">BGZ80_005797</name>
</gene>
<keyword evidence="7" id="KW-0808">Transferase</keyword>
<comment type="similarity">
    <text evidence="3">Belongs to the acetyltransferase family. NAA40 subfamily.</text>
</comment>
<evidence type="ECO:0000313" key="14">
    <source>
        <dbReference type="Proteomes" id="UP000703661"/>
    </source>
</evidence>
<evidence type="ECO:0000256" key="9">
    <source>
        <dbReference type="ARBA" id="ARBA00023315"/>
    </source>
</evidence>
<proteinExistence type="inferred from homology"/>
<protein>
    <recommendedName>
        <fullName evidence="5">N-alpha-acetyltransferase 40</fullName>
        <ecNumber evidence="4">2.3.1.257</ecNumber>
    </recommendedName>
</protein>
<keyword evidence="6" id="KW-0963">Cytoplasm</keyword>
<keyword evidence="8" id="KW-0539">Nucleus</keyword>
<dbReference type="EMBL" id="JAAAID010002851">
    <property type="protein sequence ID" value="KAG0003444.1"/>
    <property type="molecule type" value="Genomic_DNA"/>
</dbReference>
<comment type="caution">
    <text evidence="13">The sequence shown here is derived from an EMBL/GenBank/DDBJ whole genome shotgun (WGS) entry which is preliminary data.</text>
</comment>
<sequence>MTPALCSFAVDLVESNMKELYMKSKDGWCREDKEEEMQDTTSRYLIAFHDKIPVGMIHFQFVEEETMTDRDAEVVYCYEIQVTRDYQRRGIGEYLIGLLETIGKATSMEKVMLTVFKANKDAIKFYLERLQYDEISPCICLTRGRASRFDYEILSKPLSDKQASK</sequence>
<organism evidence="13 14">
    <name type="scientific">Entomortierella chlamydospora</name>
    <dbReference type="NCBI Taxonomy" id="101097"/>
    <lineage>
        <taxon>Eukaryota</taxon>
        <taxon>Fungi</taxon>
        <taxon>Fungi incertae sedis</taxon>
        <taxon>Mucoromycota</taxon>
        <taxon>Mortierellomycotina</taxon>
        <taxon>Mortierellomycetes</taxon>
        <taxon>Mortierellales</taxon>
        <taxon>Mortierellaceae</taxon>
        <taxon>Entomortierella</taxon>
    </lineage>
</organism>
<evidence type="ECO:0000256" key="3">
    <source>
        <dbReference type="ARBA" id="ARBA00008870"/>
    </source>
</evidence>
<keyword evidence="14" id="KW-1185">Reference proteome</keyword>
<name>A0A9P6MJM6_9FUNG</name>
<dbReference type="PANTHER" id="PTHR20531">
    <property type="entry name" value="N-ALPHA-ACETYLTRANSFERASE 40"/>
    <property type="match status" value="1"/>
</dbReference>
<feature type="domain" description="N-acetyltransferase" evidence="12">
    <location>
        <begin position="1"/>
        <end position="159"/>
    </location>
</feature>
<comment type="subcellular location">
    <subcellularLocation>
        <location evidence="2">Cytoplasm</location>
    </subcellularLocation>
    <subcellularLocation>
        <location evidence="1">Nucleus</location>
    </subcellularLocation>
</comment>
<dbReference type="GO" id="GO:1990189">
    <property type="term" value="F:protein N-terminal-serine acetyltransferase activity"/>
    <property type="evidence" value="ECO:0007669"/>
    <property type="project" value="UniProtKB-EC"/>
</dbReference>
<evidence type="ECO:0000313" key="13">
    <source>
        <dbReference type="EMBL" id="KAG0003444.1"/>
    </source>
</evidence>
<accession>A0A9P6MJM6</accession>
<dbReference type="GO" id="GO:0043998">
    <property type="term" value="F:histone H2A acetyltransferase activity"/>
    <property type="evidence" value="ECO:0007669"/>
    <property type="project" value="InterPro"/>
</dbReference>
<evidence type="ECO:0000256" key="1">
    <source>
        <dbReference type="ARBA" id="ARBA00004123"/>
    </source>
</evidence>
<comment type="catalytic activity">
    <reaction evidence="10">
        <text>N-terminal L-seryl-[histone H2A] + acetyl-CoA = N-terminal N(alpha)-acetyl-L-seryl-[histone H2A] + CoA + H(+)</text>
        <dbReference type="Rhea" id="RHEA:50600"/>
        <dbReference type="Rhea" id="RHEA-COMP:12742"/>
        <dbReference type="Rhea" id="RHEA-COMP:12744"/>
        <dbReference type="ChEBI" id="CHEBI:15378"/>
        <dbReference type="ChEBI" id="CHEBI:57287"/>
        <dbReference type="ChEBI" id="CHEBI:57288"/>
        <dbReference type="ChEBI" id="CHEBI:64738"/>
        <dbReference type="ChEBI" id="CHEBI:83690"/>
        <dbReference type="EC" id="2.3.1.257"/>
    </reaction>
</comment>
<dbReference type="Gene3D" id="3.40.630.30">
    <property type="match status" value="1"/>
</dbReference>
<evidence type="ECO:0000256" key="6">
    <source>
        <dbReference type="ARBA" id="ARBA00022490"/>
    </source>
</evidence>
<dbReference type="AlphaFoldDB" id="A0A9P6MJM6"/>
<evidence type="ECO:0000256" key="8">
    <source>
        <dbReference type="ARBA" id="ARBA00023242"/>
    </source>
</evidence>
<evidence type="ECO:0000256" key="2">
    <source>
        <dbReference type="ARBA" id="ARBA00004496"/>
    </source>
</evidence>
<evidence type="ECO:0000256" key="10">
    <source>
        <dbReference type="ARBA" id="ARBA00047821"/>
    </source>
</evidence>
<dbReference type="Pfam" id="PF00583">
    <property type="entry name" value="Acetyltransf_1"/>
    <property type="match status" value="1"/>
</dbReference>
<dbReference type="GO" id="GO:0005737">
    <property type="term" value="C:cytoplasm"/>
    <property type="evidence" value="ECO:0007669"/>
    <property type="project" value="UniProtKB-SubCell"/>
</dbReference>
<dbReference type="InterPro" id="IPR016181">
    <property type="entry name" value="Acyl_CoA_acyltransferase"/>
</dbReference>
<evidence type="ECO:0000256" key="7">
    <source>
        <dbReference type="ARBA" id="ARBA00022679"/>
    </source>
</evidence>
<dbReference type="InterPro" id="IPR039949">
    <property type="entry name" value="NAA40"/>
</dbReference>
<dbReference type="GO" id="GO:0005634">
    <property type="term" value="C:nucleus"/>
    <property type="evidence" value="ECO:0007669"/>
    <property type="project" value="UniProtKB-SubCell"/>
</dbReference>
<evidence type="ECO:0000256" key="5">
    <source>
        <dbReference type="ARBA" id="ARBA00015043"/>
    </source>
</evidence>
<dbReference type="EC" id="2.3.1.257" evidence="4"/>
<dbReference type="GO" id="GO:0010485">
    <property type="term" value="F:histone H4 acetyltransferase activity"/>
    <property type="evidence" value="ECO:0007669"/>
    <property type="project" value="InterPro"/>
</dbReference>
<dbReference type="InterPro" id="IPR000182">
    <property type="entry name" value="GNAT_dom"/>
</dbReference>
<dbReference type="OrthoDB" id="424551at2759"/>
<evidence type="ECO:0000256" key="11">
    <source>
        <dbReference type="ARBA" id="ARBA00049524"/>
    </source>
</evidence>
<dbReference type="PROSITE" id="PS51186">
    <property type="entry name" value="GNAT"/>
    <property type="match status" value="1"/>
</dbReference>
<evidence type="ECO:0000256" key="4">
    <source>
        <dbReference type="ARBA" id="ARBA00012950"/>
    </source>
</evidence>
<keyword evidence="9" id="KW-0012">Acyltransferase</keyword>
<dbReference type="CDD" id="cd04301">
    <property type="entry name" value="NAT_SF"/>
    <property type="match status" value="1"/>
</dbReference>